<feature type="transmembrane region" description="Helical" evidence="5">
    <location>
        <begin position="59"/>
        <end position="80"/>
    </location>
</feature>
<feature type="transmembrane region" description="Helical" evidence="5">
    <location>
        <begin position="117"/>
        <end position="136"/>
    </location>
</feature>
<evidence type="ECO:0000256" key="5">
    <source>
        <dbReference type="SAM" id="Phobius"/>
    </source>
</evidence>
<protein>
    <submittedName>
        <fullName evidence="7">Unnamed protein product</fullName>
    </submittedName>
</protein>
<dbReference type="Pfam" id="PF01490">
    <property type="entry name" value="Aa_trans"/>
    <property type="match status" value="1"/>
</dbReference>
<evidence type="ECO:0000259" key="6">
    <source>
        <dbReference type="Pfam" id="PF01490"/>
    </source>
</evidence>
<dbReference type="AlphaFoldDB" id="A0A9W6XC52"/>
<keyword evidence="4 5" id="KW-0472">Membrane</keyword>
<sequence length="173" mass="19310">MEAGISYAESATPAIVQAESRRSSKMSYVSVADSECESKDDAEAEAAEYRGGKNTIKYITLRIGIIIILVVLSIIFQDHFSDFSDFVGASCITVNCILLPIVFYLKKAWKSVSWYEKTAAVIVVVVCFLLGCYVTYTTGKSLFTPSNDGTEFPYCSPEYENRIYYNYTAEHES</sequence>
<keyword evidence="2 5" id="KW-0812">Transmembrane</keyword>
<dbReference type="InterPro" id="IPR013057">
    <property type="entry name" value="AA_transpt_TM"/>
</dbReference>
<gene>
    <name evidence="7" type="ORF">Plil01_001511900</name>
</gene>
<proteinExistence type="predicted"/>
<dbReference type="GO" id="GO:0016020">
    <property type="term" value="C:membrane"/>
    <property type="evidence" value="ECO:0007669"/>
    <property type="project" value="UniProtKB-SubCell"/>
</dbReference>
<evidence type="ECO:0000256" key="1">
    <source>
        <dbReference type="ARBA" id="ARBA00004370"/>
    </source>
</evidence>
<comment type="subcellular location">
    <subcellularLocation>
        <location evidence="1">Membrane</location>
    </subcellularLocation>
</comment>
<keyword evidence="8" id="KW-1185">Reference proteome</keyword>
<evidence type="ECO:0000313" key="7">
    <source>
        <dbReference type="EMBL" id="GMF35607.1"/>
    </source>
</evidence>
<feature type="domain" description="Amino acid transporter transmembrane" evidence="6">
    <location>
        <begin position="42"/>
        <end position="136"/>
    </location>
</feature>
<evidence type="ECO:0000313" key="8">
    <source>
        <dbReference type="Proteomes" id="UP001165083"/>
    </source>
</evidence>
<evidence type="ECO:0000256" key="3">
    <source>
        <dbReference type="ARBA" id="ARBA00022989"/>
    </source>
</evidence>
<comment type="caution">
    <text evidence="7">The sequence shown here is derived from an EMBL/GenBank/DDBJ whole genome shotgun (WGS) entry which is preliminary data.</text>
</comment>
<feature type="transmembrane region" description="Helical" evidence="5">
    <location>
        <begin position="86"/>
        <end position="105"/>
    </location>
</feature>
<reference evidence="7" key="1">
    <citation type="submission" date="2023-04" db="EMBL/GenBank/DDBJ databases">
        <title>Phytophthora lilii NBRC 32176.</title>
        <authorList>
            <person name="Ichikawa N."/>
            <person name="Sato H."/>
            <person name="Tonouchi N."/>
        </authorList>
    </citation>
    <scope>NUCLEOTIDE SEQUENCE</scope>
    <source>
        <strain evidence="7">NBRC 32176</strain>
    </source>
</reference>
<name>A0A9W6XC52_9STRA</name>
<keyword evidence="3 5" id="KW-1133">Transmembrane helix</keyword>
<evidence type="ECO:0000256" key="4">
    <source>
        <dbReference type="ARBA" id="ARBA00023136"/>
    </source>
</evidence>
<evidence type="ECO:0000256" key="2">
    <source>
        <dbReference type="ARBA" id="ARBA00022692"/>
    </source>
</evidence>
<accession>A0A9W6XC52</accession>
<organism evidence="7 8">
    <name type="scientific">Phytophthora lilii</name>
    <dbReference type="NCBI Taxonomy" id="2077276"/>
    <lineage>
        <taxon>Eukaryota</taxon>
        <taxon>Sar</taxon>
        <taxon>Stramenopiles</taxon>
        <taxon>Oomycota</taxon>
        <taxon>Peronosporomycetes</taxon>
        <taxon>Peronosporales</taxon>
        <taxon>Peronosporaceae</taxon>
        <taxon>Phytophthora</taxon>
    </lineage>
</organism>
<dbReference type="OrthoDB" id="166103at2759"/>
<dbReference type="Proteomes" id="UP001165083">
    <property type="component" value="Unassembled WGS sequence"/>
</dbReference>
<dbReference type="EMBL" id="BSXW01001295">
    <property type="protein sequence ID" value="GMF35607.1"/>
    <property type="molecule type" value="Genomic_DNA"/>
</dbReference>